<feature type="binding site" evidence="7 8">
    <location>
        <position position="88"/>
    </location>
    <ligand>
        <name>S-adenosyl-L-methionine</name>
        <dbReference type="ChEBI" id="CHEBI:59789"/>
    </ligand>
</feature>
<dbReference type="EC" id="2.1.1.182" evidence="7"/>
<dbReference type="Proteomes" id="UP000428328">
    <property type="component" value="Chromosome"/>
</dbReference>
<comment type="subcellular location">
    <subcellularLocation>
        <location evidence="7">Cytoplasm</location>
    </subcellularLocation>
</comment>
<keyword evidence="2 7" id="KW-0698">rRNA processing</keyword>
<accession>A0A6I6JLN1</accession>
<comment type="similarity">
    <text evidence="7">Belongs to the class I-like SAM-binding methyltransferase superfamily. rRNA adenine N(6)-methyltransferase family. RsmA subfamily.</text>
</comment>
<keyword evidence="6 7" id="KW-0694">RNA-binding</keyword>
<dbReference type="HAMAP" id="MF_00607">
    <property type="entry name" value="16SrRNA_methyltr_A"/>
    <property type="match status" value="1"/>
</dbReference>
<dbReference type="GO" id="GO:0005829">
    <property type="term" value="C:cytosol"/>
    <property type="evidence" value="ECO:0007669"/>
    <property type="project" value="TreeGrafter"/>
</dbReference>
<feature type="binding site" evidence="7 8">
    <location>
        <position position="19"/>
    </location>
    <ligand>
        <name>S-adenosyl-L-methionine</name>
        <dbReference type="ChEBI" id="CHEBI:59789"/>
    </ligand>
</feature>
<comment type="function">
    <text evidence="7">Specifically dimethylates two adjacent adenosines (A1518 and A1519) in the loop of a conserved hairpin near the 3'-end of 16S rRNA in the 30S particle. May play a critical role in biogenesis of 30S subunits.</text>
</comment>
<evidence type="ECO:0000256" key="4">
    <source>
        <dbReference type="ARBA" id="ARBA00022679"/>
    </source>
</evidence>
<proteinExistence type="inferred from homology"/>
<keyword evidence="4 7" id="KW-0808">Transferase</keyword>
<dbReference type="Pfam" id="PF00398">
    <property type="entry name" value="RrnaAD"/>
    <property type="match status" value="1"/>
</dbReference>
<evidence type="ECO:0000256" key="2">
    <source>
        <dbReference type="ARBA" id="ARBA00022552"/>
    </source>
</evidence>
<dbReference type="KEGG" id="psel:GM415_13785"/>
<keyword evidence="11" id="KW-1185">Reference proteome</keyword>
<evidence type="ECO:0000256" key="6">
    <source>
        <dbReference type="ARBA" id="ARBA00022884"/>
    </source>
</evidence>
<feature type="binding site" evidence="7 8">
    <location>
        <position position="66"/>
    </location>
    <ligand>
        <name>S-adenosyl-L-methionine</name>
        <dbReference type="ChEBI" id="CHEBI:59789"/>
    </ligand>
</feature>
<feature type="binding site" evidence="7 8">
    <location>
        <position position="107"/>
    </location>
    <ligand>
        <name>S-adenosyl-L-methionine</name>
        <dbReference type="ChEBI" id="CHEBI:59789"/>
    </ligand>
</feature>
<dbReference type="GO" id="GO:0052908">
    <property type="term" value="F:16S rRNA (adenine(1518)-N(6)/adenine(1519)-N(6))-dimethyltransferase activity"/>
    <property type="evidence" value="ECO:0007669"/>
    <property type="project" value="UniProtKB-EC"/>
</dbReference>
<dbReference type="SMART" id="SM00650">
    <property type="entry name" value="rADc"/>
    <property type="match status" value="1"/>
</dbReference>
<reference evidence="10 11" key="1">
    <citation type="submission" date="2019-11" db="EMBL/GenBank/DDBJ databases">
        <authorList>
            <person name="Zheng R.K."/>
            <person name="Sun C.M."/>
        </authorList>
    </citation>
    <scope>NUCLEOTIDE SEQUENCE [LARGE SCALE GENOMIC DNA]</scope>
    <source>
        <strain evidence="10 11">SRB007</strain>
    </source>
</reference>
<dbReference type="InterPro" id="IPR029063">
    <property type="entry name" value="SAM-dependent_MTases_sf"/>
</dbReference>
<dbReference type="InterPro" id="IPR020598">
    <property type="entry name" value="rRNA_Ade_methylase_Trfase_N"/>
</dbReference>
<evidence type="ECO:0000256" key="3">
    <source>
        <dbReference type="ARBA" id="ARBA00022603"/>
    </source>
</evidence>
<evidence type="ECO:0000313" key="10">
    <source>
        <dbReference type="EMBL" id="QGY41153.1"/>
    </source>
</evidence>
<dbReference type="RefSeq" id="WP_158949137.1">
    <property type="nucleotide sequence ID" value="NZ_CP046400.1"/>
</dbReference>
<evidence type="ECO:0000313" key="11">
    <source>
        <dbReference type="Proteomes" id="UP000428328"/>
    </source>
</evidence>
<keyword evidence="3 7" id="KW-0489">Methyltransferase</keyword>
<comment type="catalytic activity">
    <reaction evidence="7">
        <text>adenosine(1518)/adenosine(1519) in 16S rRNA + 4 S-adenosyl-L-methionine = N(6)-dimethyladenosine(1518)/N(6)-dimethyladenosine(1519) in 16S rRNA + 4 S-adenosyl-L-homocysteine + 4 H(+)</text>
        <dbReference type="Rhea" id="RHEA:19609"/>
        <dbReference type="Rhea" id="RHEA-COMP:10232"/>
        <dbReference type="Rhea" id="RHEA-COMP:10233"/>
        <dbReference type="ChEBI" id="CHEBI:15378"/>
        <dbReference type="ChEBI" id="CHEBI:57856"/>
        <dbReference type="ChEBI" id="CHEBI:59789"/>
        <dbReference type="ChEBI" id="CHEBI:74411"/>
        <dbReference type="ChEBI" id="CHEBI:74493"/>
        <dbReference type="EC" id="2.1.1.182"/>
    </reaction>
</comment>
<keyword evidence="5 7" id="KW-0949">S-adenosyl-L-methionine</keyword>
<dbReference type="PROSITE" id="PS51689">
    <property type="entry name" value="SAM_RNA_A_N6_MT"/>
    <property type="match status" value="1"/>
</dbReference>
<name>A0A6I6JLN1_9BACT</name>
<dbReference type="PANTHER" id="PTHR11727:SF7">
    <property type="entry name" value="DIMETHYLADENOSINE TRANSFERASE-RELATED"/>
    <property type="match status" value="1"/>
</dbReference>
<dbReference type="InterPro" id="IPR011530">
    <property type="entry name" value="rRNA_adenine_dimethylase"/>
</dbReference>
<dbReference type="InterPro" id="IPR020596">
    <property type="entry name" value="rRNA_Ade_Mease_Trfase_CS"/>
</dbReference>
<dbReference type="EMBL" id="CP046400">
    <property type="protein sequence ID" value="QGY41153.1"/>
    <property type="molecule type" value="Genomic_DNA"/>
</dbReference>
<dbReference type="GO" id="GO:0003723">
    <property type="term" value="F:RNA binding"/>
    <property type="evidence" value="ECO:0007669"/>
    <property type="project" value="UniProtKB-UniRule"/>
</dbReference>
<gene>
    <name evidence="7 10" type="primary">rsmA</name>
    <name evidence="7" type="synonym">ksgA</name>
    <name evidence="10" type="ORF">GM415_13785</name>
</gene>
<dbReference type="AlphaFoldDB" id="A0A6I6JLN1"/>
<dbReference type="SUPFAM" id="SSF53335">
    <property type="entry name" value="S-adenosyl-L-methionine-dependent methyltransferases"/>
    <property type="match status" value="1"/>
</dbReference>
<dbReference type="Gene3D" id="1.10.8.100">
    <property type="entry name" value="Ribosomal RNA adenine dimethylase-like, domain 2"/>
    <property type="match status" value="1"/>
</dbReference>
<dbReference type="PROSITE" id="PS01131">
    <property type="entry name" value="RRNA_A_DIMETH"/>
    <property type="match status" value="1"/>
</dbReference>
<sequence>MTSERPRHRAKKSLGQNFLQDPNVCRRIVDAIRIEPDDYIIEIGPGQGALTGLIAGAGPRRFTVLEMDDSLALRLEEDFPDVEVVRTDALEFDWESLNAASCKIVGNLPYNVASKLIWDIVSRVHSLSLGVFMVQHEVAMRLTADPGTKAFGGLTAWVRNFADTRYLFKVPPTVFKPRPKVDSAVVGFRPLPSELWPDDPEALSRLIKTLFQKRRKQLSTILKQEWNEQVQAWFDEEGVSPKARPENLTPEQFQGLSRLI</sequence>
<evidence type="ECO:0000256" key="1">
    <source>
        <dbReference type="ARBA" id="ARBA00022490"/>
    </source>
</evidence>
<evidence type="ECO:0000256" key="7">
    <source>
        <dbReference type="HAMAP-Rule" id="MF_00607"/>
    </source>
</evidence>
<dbReference type="InterPro" id="IPR023165">
    <property type="entry name" value="rRNA_Ade_diMease-like_C"/>
</dbReference>
<feature type="binding site" evidence="7 8">
    <location>
        <position position="44"/>
    </location>
    <ligand>
        <name>S-adenosyl-L-methionine</name>
        <dbReference type="ChEBI" id="CHEBI:59789"/>
    </ligand>
</feature>
<feature type="domain" description="Ribosomal RNA adenine methylase transferase N-terminal" evidence="9">
    <location>
        <begin position="24"/>
        <end position="192"/>
    </location>
</feature>
<organism evidence="10 11">
    <name type="scientific">Pseudodesulfovibrio cashew</name>
    <dbReference type="NCBI Taxonomy" id="2678688"/>
    <lineage>
        <taxon>Bacteria</taxon>
        <taxon>Pseudomonadati</taxon>
        <taxon>Thermodesulfobacteriota</taxon>
        <taxon>Desulfovibrionia</taxon>
        <taxon>Desulfovibrionales</taxon>
        <taxon>Desulfovibrionaceae</taxon>
    </lineage>
</organism>
<dbReference type="PANTHER" id="PTHR11727">
    <property type="entry name" value="DIMETHYLADENOSINE TRANSFERASE"/>
    <property type="match status" value="1"/>
</dbReference>
<evidence type="ECO:0000256" key="5">
    <source>
        <dbReference type="ARBA" id="ARBA00022691"/>
    </source>
</evidence>
<dbReference type="InterPro" id="IPR001737">
    <property type="entry name" value="KsgA/Erm"/>
</dbReference>
<keyword evidence="1 7" id="KW-0963">Cytoplasm</keyword>
<feature type="binding site" evidence="7 8">
    <location>
        <position position="17"/>
    </location>
    <ligand>
        <name>S-adenosyl-L-methionine</name>
        <dbReference type="ChEBI" id="CHEBI:59789"/>
    </ligand>
</feature>
<dbReference type="CDD" id="cd02440">
    <property type="entry name" value="AdoMet_MTases"/>
    <property type="match status" value="1"/>
</dbReference>
<dbReference type="Gene3D" id="3.40.50.150">
    <property type="entry name" value="Vaccinia Virus protein VP39"/>
    <property type="match status" value="1"/>
</dbReference>
<evidence type="ECO:0000256" key="8">
    <source>
        <dbReference type="PROSITE-ProRule" id="PRU01026"/>
    </source>
</evidence>
<dbReference type="NCBIfam" id="TIGR00755">
    <property type="entry name" value="ksgA"/>
    <property type="match status" value="1"/>
</dbReference>
<evidence type="ECO:0000259" key="9">
    <source>
        <dbReference type="SMART" id="SM00650"/>
    </source>
</evidence>
<protein>
    <recommendedName>
        <fullName evidence="7">Ribosomal RNA small subunit methyltransferase A</fullName>
        <ecNumber evidence="7">2.1.1.182</ecNumber>
    </recommendedName>
    <alternativeName>
        <fullName evidence="7">16S rRNA (adenine(1518)-N(6)/adenine(1519)-N(6))-dimethyltransferase</fullName>
    </alternativeName>
    <alternativeName>
        <fullName evidence="7">16S rRNA dimethyladenosine transferase</fullName>
    </alternativeName>
    <alternativeName>
        <fullName evidence="7">16S rRNA dimethylase</fullName>
    </alternativeName>
    <alternativeName>
        <fullName evidence="7">S-adenosylmethionine-6-N', N'-adenosyl(rRNA) dimethyltransferase</fullName>
    </alternativeName>
</protein>